<accession>A0A433SZI1</accession>
<feature type="region of interest" description="Disordered" evidence="1">
    <location>
        <begin position="1"/>
        <end position="109"/>
    </location>
</feature>
<sequence>MKDVSPRRGTGDSYASRRDRHVHKPSGTSRQDSNSQRSRTSKGSDGIVGDMNLADDVKFNRSRNTDGEFGSVKFGDRAPITVGYVGMRADGVTKDHPEPRHRSRSSERR</sequence>
<feature type="compositionally biased region" description="Basic and acidic residues" evidence="1">
    <location>
        <begin position="91"/>
        <end position="109"/>
    </location>
</feature>
<gene>
    <name evidence="2" type="ORF">EGW08_017562</name>
</gene>
<feature type="compositionally biased region" description="Basic and acidic residues" evidence="1">
    <location>
        <begin position="55"/>
        <end position="66"/>
    </location>
</feature>
<dbReference type="EMBL" id="RQTK01000809">
    <property type="protein sequence ID" value="RUS74682.1"/>
    <property type="molecule type" value="Genomic_DNA"/>
</dbReference>
<dbReference type="AlphaFoldDB" id="A0A433SZI1"/>
<feature type="non-terminal residue" evidence="2">
    <location>
        <position position="109"/>
    </location>
</feature>
<dbReference type="Proteomes" id="UP000271974">
    <property type="component" value="Unassembled WGS sequence"/>
</dbReference>
<comment type="caution">
    <text evidence="2">The sequence shown here is derived from an EMBL/GenBank/DDBJ whole genome shotgun (WGS) entry which is preliminary data.</text>
</comment>
<feature type="compositionally biased region" description="Basic and acidic residues" evidence="1">
    <location>
        <begin position="1"/>
        <end position="10"/>
    </location>
</feature>
<proteinExistence type="predicted"/>
<feature type="compositionally biased region" description="Polar residues" evidence="1">
    <location>
        <begin position="26"/>
        <end position="43"/>
    </location>
</feature>
<evidence type="ECO:0000313" key="3">
    <source>
        <dbReference type="Proteomes" id="UP000271974"/>
    </source>
</evidence>
<name>A0A433SZI1_ELYCH</name>
<keyword evidence="3" id="KW-1185">Reference proteome</keyword>
<evidence type="ECO:0000256" key="1">
    <source>
        <dbReference type="SAM" id="MobiDB-lite"/>
    </source>
</evidence>
<organism evidence="2 3">
    <name type="scientific">Elysia chlorotica</name>
    <name type="common">Eastern emerald elysia</name>
    <name type="synonym">Sea slug</name>
    <dbReference type="NCBI Taxonomy" id="188477"/>
    <lineage>
        <taxon>Eukaryota</taxon>
        <taxon>Metazoa</taxon>
        <taxon>Spiralia</taxon>
        <taxon>Lophotrochozoa</taxon>
        <taxon>Mollusca</taxon>
        <taxon>Gastropoda</taxon>
        <taxon>Heterobranchia</taxon>
        <taxon>Euthyneura</taxon>
        <taxon>Panpulmonata</taxon>
        <taxon>Sacoglossa</taxon>
        <taxon>Placobranchoidea</taxon>
        <taxon>Plakobranchidae</taxon>
        <taxon>Elysia</taxon>
    </lineage>
</organism>
<protein>
    <submittedName>
        <fullName evidence="2">Uncharacterized protein</fullName>
    </submittedName>
</protein>
<evidence type="ECO:0000313" key="2">
    <source>
        <dbReference type="EMBL" id="RUS74682.1"/>
    </source>
</evidence>
<reference evidence="2 3" key="1">
    <citation type="submission" date="2019-01" db="EMBL/GenBank/DDBJ databases">
        <title>A draft genome assembly of the solar-powered sea slug Elysia chlorotica.</title>
        <authorList>
            <person name="Cai H."/>
            <person name="Li Q."/>
            <person name="Fang X."/>
            <person name="Li J."/>
            <person name="Curtis N.E."/>
            <person name="Altenburger A."/>
            <person name="Shibata T."/>
            <person name="Feng M."/>
            <person name="Maeda T."/>
            <person name="Schwartz J.A."/>
            <person name="Shigenobu S."/>
            <person name="Lundholm N."/>
            <person name="Nishiyama T."/>
            <person name="Yang H."/>
            <person name="Hasebe M."/>
            <person name="Li S."/>
            <person name="Pierce S.K."/>
            <person name="Wang J."/>
        </authorList>
    </citation>
    <scope>NUCLEOTIDE SEQUENCE [LARGE SCALE GENOMIC DNA]</scope>
    <source>
        <strain evidence="2">EC2010</strain>
        <tissue evidence="2">Whole organism of an adult</tissue>
    </source>
</reference>